<reference evidence="2 3" key="1">
    <citation type="submission" date="2018-03" db="EMBL/GenBank/DDBJ databases">
        <title>Genomic Encyclopedia of Archaeal and Bacterial Type Strains, Phase II (KMG-II): from individual species to whole genera.</title>
        <authorList>
            <person name="Goeker M."/>
        </authorList>
    </citation>
    <scope>NUCLEOTIDE SEQUENCE [LARGE SCALE GENOMIC DNA]</scope>
    <source>
        <strain evidence="2 3">DSM 100065</strain>
    </source>
</reference>
<feature type="transmembrane region" description="Helical" evidence="1">
    <location>
        <begin position="53"/>
        <end position="76"/>
    </location>
</feature>
<dbReference type="RefSeq" id="WP_106347629.1">
    <property type="nucleotide sequence ID" value="NZ_PVUE01000002.1"/>
</dbReference>
<evidence type="ECO:0000313" key="2">
    <source>
        <dbReference type="EMBL" id="PRZ43466.1"/>
    </source>
</evidence>
<dbReference type="Proteomes" id="UP000237752">
    <property type="component" value="Unassembled WGS sequence"/>
</dbReference>
<protein>
    <recommendedName>
        <fullName evidence="4">PH (Pleckstrin Homology) domain-containing protein</fullName>
    </recommendedName>
</protein>
<organism evidence="2 3">
    <name type="scientific">Antricoccus suffuscus</name>
    <dbReference type="NCBI Taxonomy" id="1629062"/>
    <lineage>
        <taxon>Bacteria</taxon>
        <taxon>Bacillati</taxon>
        <taxon>Actinomycetota</taxon>
        <taxon>Actinomycetes</taxon>
        <taxon>Geodermatophilales</taxon>
        <taxon>Antricoccaceae</taxon>
        <taxon>Antricoccus</taxon>
    </lineage>
</organism>
<accession>A0A2T1A4D4</accession>
<keyword evidence="3" id="KW-1185">Reference proteome</keyword>
<proteinExistence type="predicted"/>
<keyword evidence="1" id="KW-0812">Transmembrane</keyword>
<evidence type="ECO:0000256" key="1">
    <source>
        <dbReference type="SAM" id="Phobius"/>
    </source>
</evidence>
<gene>
    <name evidence="2" type="ORF">CLV47_102152</name>
</gene>
<evidence type="ECO:0000313" key="3">
    <source>
        <dbReference type="Proteomes" id="UP000237752"/>
    </source>
</evidence>
<keyword evidence="1" id="KW-1133">Transmembrane helix</keyword>
<sequence>MTAPDNPRPTPPPLPAGQTIRVRYTRTSLLALGVAAICALPAVGTFWPWSMVVYLILAVFTYCVLRVGANITADVVSIRGPFYSRRIARRQVAGLSVSKGGGVFLLRTNGSRILIPTARPRDLPRLRAFLFNESAKAEPSPDLP</sequence>
<feature type="transmembrane region" description="Helical" evidence="1">
    <location>
        <begin position="29"/>
        <end position="47"/>
    </location>
</feature>
<dbReference type="OrthoDB" id="5194605at2"/>
<evidence type="ECO:0008006" key="4">
    <source>
        <dbReference type="Google" id="ProtNLM"/>
    </source>
</evidence>
<keyword evidence="1" id="KW-0472">Membrane</keyword>
<dbReference type="AlphaFoldDB" id="A0A2T1A4D4"/>
<name>A0A2T1A4D4_9ACTN</name>
<comment type="caution">
    <text evidence="2">The sequence shown here is derived from an EMBL/GenBank/DDBJ whole genome shotgun (WGS) entry which is preliminary data.</text>
</comment>
<dbReference type="EMBL" id="PVUE01000002">
    <property type="protein sequence ID" value="PRZ43466.1"/>
    <property type="molecule type" value="Genomic_DNA"/>
</dbReference>